<keyword evidence="2" id="KW-1185">Reference proteome</keyword>
<proteinExistence type="predicted"/>
<dbReference type="Proteomes" id="UP000245119">
    <property type="component" value="Linkage Group LG5"/>
</dbReference>
<gene>
    <name evidence="1" type="ORF">C0Q70_09367</name>
</gene>
<protein>
    <submittedName>
        <fullName evidence="1">Uncharacterized protein</fullName>
    </submittedName>
</protein>
<dbReference type="EMBL" id="PZQS01000005">
    <property type="protein sequence ID" value="PVD30105.1"/>
    <property type="molecule type" value="Genomic_DNA"/>
</dbReference>
<dbReference type="AlphaFoldDB" id="A0A2T7P9K9"/>
<reference evidence="1 2" key="1">
    <citation type="submission" date="2018-04" db="EMBL/GenBank/DDBJ databases">
        <title>The genome of golden apple snail Pomacea canaliculata provides insight into stress tolerance and invasive adaptation.</title>
        <authorList>
            <person name="Liu C."/>
            <person name="Liu B."/>
            <person name="Ren Y."/>
            <person name="Zhang Y."/>
            <person name="Wang H."/>
            <person name="Li S."/>
            <person name="Jiang F."/>
            <person name="Yin L."/>
            <person name="Zhang G."/>
            <person name="Qian W."/>
            <person name="Fan W."/>
        </authorList>
    </citation>
    <scope>NUCLEOTIDE SEQUENCE [LARGE SCALE GENOMIC DNA]</scope>
    <source>
        <strain evidence="1">SZHN2017</strain>
        <tissue evidence="1">Muscle</tissue>
    </source>
</reference>
<evidence type="ECO:0000313" key="1">
    <source>
        <dbReference type="EMBL" id="PVD30105.1"/>
    </source>
</evidence>
<accession>A0A2T7P9K9</accession>
<organism evidence="1 2">
    <name type="scientific">Pomacea canaliculata</name>
    <name type="common">Golden apple snail</name>
    <dbReference type="NCBI Taxonomy" id="400727"/>
    <lineage>
        <taxon>Eukaryota</taxon>
        <taxon>Metazoa</taxon>
        <taxon>Spiralia</taxon>
        <taxon>Lophotrochozoa</taxon>
        <taxon>Mollusca</taxon>
        <taxon>Gastropoda</taxon>
        <taxon>Caenogastropoda</taxon>
        <taxon>Architaenioglossa</taxon>
        <taxon>Ampullarioidea</taxon>
        <taxon>Ampullariidae</taxon>
        <taxon>Pomacea</taxon>
    </lineage>
</organism>
<comment type="caution">
    <text evidence="1">The sequence shown here is derived from an EMBL/GenBank/DDBJ whole genome shotgun (WGS) entry which is preliminary data.</text>
</comment>
<evidence type="ECO:0000313" key="2">
    <source>
        <dbReference type="Proteomes" id="UP000245119"/>
    </source>
</evidence>
<name>A0A2T7P9K9_POMCA</name>
<sequence>MRFIKLTIPECIAKTSENNTPSLAGSSLIKVPKETSGQWLPNVGRHEVDIFIMQRPNPLSPNPRLDPHTKSLAAAWEHFLPPRLCYLLSPPGSPGIQMAPARPSHNDSCSAIIGTGS</sequence>